<keyword evidence="6" id="KW-1185">Reference proteome</keyword>
<keyword evidence="2" id="KW-0863">Zinc-finger</keyword>
<dbReference type="GO" id="GO:0000209">
    <property type="term" value="P:protein polyubiquitination"/>
    <property type="evidence" value="ECO:0007669"/>
    <property type="project" value="TreeGrafter"/>
</dbReference>
<dbReference type="Gene3D" id="3.30.160.60">
    <property type="entry name" value="Classic Zinc Finger"/>
    <property type="match status" value="1"/>
</dbReference>
<dbReference type="SMART" id="SM00336">
    <property type="entry name" value="BBOX"/>
    <property type="match status" value="1"/>
</dbReference>
<evidence type="ECO:0000313" key="5">
    <source>
        <dbReference type="EMBL" id="VDH95070.1"/>
    </source>
</evidence>
<dbReference type="PROSITE" id="PS50119">
    <property type="entry name" value="ZF_BBOX"/>
    <property type="match status" value="1"/>
</dbReference>
<name>A0A8B6BUC0_MYTGA</name>
<feature type="domain" description="B box-type" evidence="4">
    <location>
        <begin position="12"/>
        <end position="59"/>
    </location>
</feature>
<protein>
    <recommendedName>
        <fullName evidence="4">B box-type domain-containing protein</fullName>
    </recommendedName>
</protein>
<dbReference type="GO" id="GO:0061630">
    <property type="term" value="F:ubiquitin protein ligase activity"/>
    <property type="evidence" value="ECO:0007669"/>
    <property type="project" value="TreeGrafter"/>
</dbReference>
<organism evidence="5 6">
    <name type="scientific">Mytilus galloprovincialis</name>
    <name type="common">Mediterranean mussel</name>
    <dbReference type="NCBI Taxonomy" id="29158"/>
    <lineage>
        <taxon>Eukaryota</taxon>
        <taxon>Metazoa</taxon>
        <taxon>Spiralia</taxon>
        <taxon>Lophotrochozoa</taxon>
        <taxon>Mollusca</taxon>
        <taxon>Bivalvia</taxon>
        <taxon>Autobranchia</taxon>
        <taxon>Pteriomorphia</taxon>
        <taxon>Mytilida</taxon>
        <taxon>Mytiloidea</taxon>
        <taxon>Mytilidae</taxon>
        <taxon>Mytilinae</taxon>
        <taxon>Mytilus</taxon>
    </lineage>
</organism>
<dbReference type="OrthoDB" id="6093122at2759"/>
<dbReference type="PANTHER" id="PTHR24104:SF25">
    <property type="entry name" value="PROTEIN LIN-41"/>
    <property type="match status" value="1"/>
</dbReference>
<dbReference type="GO" id="GO:0043161">
    <property type="term" value="P:proteasome-mediated ubiquitin-dependent protein catabolic process"/>
    <property type="evidence" value="ECO:0007669"/>
    <property type="project" value="TreeGrafter"/>
</dbReference>
<keyword evidence="2" id="KW-0862">Zinc</keyword>
<comment type="caution">
    <text evidence="5">The sequence shown here is derived from an EMBL/GenBank/DDBJ whole genome shotgun (WGS) entry which is preliminary data.</text>
</comment>
<dbReference type="Proteomes" id="UP000596742">
    <property type="component" value="Unassembled WGS sequence"/>
</dbReference>
<dbReference type="AlphaFoldDB" id="A0A8B6BUC0"/>
<evidence type="ECO:0000256" key="1">
    <source>
        <dbReference type="ARBA" id="ARBA00022737"/>
    </source>
</evidence>
<dbReference type="SUPFAM" id="SSF101898">
    <property type="entry name" value="NHL repeat"/>
    <property type="match status" value="1"/>
</dbReference>
<dbReference type="GO" id="GO:0008270">
    <property type="term" value="F:zinc ion binding"/>
    <property type="evidence" value="ECO:0007669"/>
    <property type="project" value="UniProtKB-KW"/>
</dbReference>
<reference evidence="5" key="1">
    <citation type="submission" date="2018-11" db="EMBL/GenBank/DDBJ databases">
        <authorList>
            <person name="Alioto T."/>
            <person name="Alioto T."/>
        </authorList>
    </citation>
    <scope>NUCLEOTIDE SEQUENCE</scope>
</reference>
<evidence type="ECO:0000259" key="4">
    <source>
        <dbReference type="PROSITE" id="PS50119"/>
    </source>
</evidence>
<dbReference type="CDD" id="cd19757">
    <property type="entry name" value="Bbox1"/>
    <property type="match status" value="1"/>
</dbReference>
<evidence type="ECO:0000256" key="2">
    <source>
        <dbReference type="PROSITE-ProRule" id="PRU00024"/>
    </source>
</evidence>
<dbReference type="InterPro" id="IPR050952">
    <property type="entry name" value="TRIM-NHL_E3_ligases"/>
</dbReference>
<accession>A0A8B6BUC0</accession>
<dbReference type="EMBL" id="UYJE01000668">
    <property type="protein sequence ID" value="VDH95070.1"/>
    <property type="molecule type" value="Genomic_DNA"/>
</dbReference>
<evidence type="ECO:0000313" key="6">
    <source>
        <dbReference type="Proteomes" id="UP000596742"/>
    </source>
</evidence>
<dbReference type="PROSITE" id="PS51125">
    <property type="entry name" value="NHL"/>
    <property type="match status" value="1"/>
</dbReference>
<proteinExistence type="predicted"/>
<keyword evidence="2" id="KW-0479">Metal-binding</keyword>
<dbReference type="InterPro" id="IPR011042">
    <property type="entry name" value="6-blade_b-propeller_TolB-like"/>
</dbReference>
<dbReference type="Gene3D" id="2.120.10.30">
    <property type="entry name" value="TolB, C-terminal domain"/>
    <property type="match status" value="1"/>
</dbReference>
<sequence length="363" mass="40999">MESKSASLRKAQAPLSCHFCNKQAVHWKCEECDVFMCTSCKGKIHQRLKSIQDHEIVSVSDIWKDNPPRRDVASEVISSVFNTYTTTIPAINSLLCSGDDFIYYMYSSKQEKSRLIKGKMLKSSIRILQTLEKRIFDIAVNKEGEILFNEMANNEVKILTDTGEINTVLDTSPLTLLSLHVNKDNELIAGLRDQGPSIPITDFSVRQVIILDGEYKRKVVLETDKKGRKLFSYPARIKTDSKNVLYIADIMDENKAGRIVAVNTNGRLKFTYNGSTDGQSFFPHGIAITPSDNIIISDWNKNSLHILNSRGELLGLHFVDKEYNIEFPNSLCIDNEGYLLIGSGLLIDSDARIYVTKIAERFM</sequence>
<feature type="repeat" description="NHL" evidence="3">
    <location>
        <begin position="269"/>
        <end position="310"/>
    </location>
</feature>
<keyword evidence="1" id="KW-0677">Repeat</keyword>
<evidence type="ECO:0000256" key="3">
    <source>
        <dbReference type="PROSITE-ProRule" id="PRU00504"/>
    </source>
</evidence>
<dbReference type="InterPro" id="IPR001258">
    <property type="entry name" value="NHL_repeat"/>
</dbReference>
<dbReference type="InterPro" id="IPR000315">
    <property type="entry name" value="Znf_B-box"/>
</dbReference>
<dbReference type="PANTHER" id="PTHR24104">
    <property type="entry name" value="E3 UBIQUITIN-PROTEIN LIGASE NHLRC1-RELATED"/>
    <property type="match status" value="1"/>
</dbReference>
<gene>
    <name evidence="5" type="ORF">MGAL_10B088316</name>
</gene>